<evidence type="ECO:0000313" key="12">
    <source>
        <dbReference type="Proteomes" id="UP001447188"/>
    </source>
</evidence>
<dbReference type="CDD" id="cd11377">
    <property type="entry name" value="Pro-peptidase_S53"/>
    <property type="match status" value="1"/>
</dbReference>
<dbReference type="EC" id="3.4.14.9" evidence="11"/>
<evidence type="ECO:0000256" key="8">
    <source>
        <dbReference type="PROSITE-ProRule" id="PRU01032"/>
    </source>
</evidence>
<evidence type="ECO:0000313" key="11">
    <source>
        <dbReference type="EMBL" id="KAL0632684.1"/>
    </source>
</evidence>
<feature type="active site" description="Charge relay system" evidence="8">
    <location>
        <position position="298"/>
    </location>
</feature>
<dbReference type="SUPFAM" id="SSF52743">
    <property type="entry name" value="Subtilisin-like"/>
    <property type="match status" value="1"/>
</dbReference>
<evidence type="ECO:0000256" key="9">
    <source>
        <dbReference type="SAM" id="SignalP"/>
    </source>
</evidence>
<proteinExistence type="predicted"/>
<feature type="signal peptide" evidence="9">
    <location>
        <begin position="1"/>
        <end position="20"/>
    </location>
</feature>
<keyword evidence="9" id="KW-0732">Signal</keyword>
<evidence type="ECO:0000256" key="1">
    <source>
        <dbReference type="ARBA" id="ARBA00004239"/>
    </source>
</evidence>
<dbReference type="InterPro" id="IPR050819">
    <property type="entry name" value="Tripeptidyl-peptidase_I"/>
</dbReference>
<feature type="domain" description="Peptidase S53" evidence="10">
    <location>
        <begin position="218"/>
        <end position="612"/>
    </location>
</feature>
<accession>A0ABR3G9R2</accession>
<dbReference type="PROSITE" id="PS51695">
    <property type="entry name" value="SEDOLISIN"/>
    <property type="match status" value="1"/>
</dbReference>
<dbReference type="InterPro" id="IPR030400">
    <property type="entry name" value="Sedolisin_dom"/>
</dbReference>
<gene>
    <name evidence="11" type="primary">SED2</name>
    <name evidence="11" type="ORF">Q9L58_008443</name>
</gene>
<dbReference type="InterPro" id="IPR023828">
    <property type="entry name" value="Peptidase_S8_Ser-AS"/>
</dbReference>
<dbReference type="PROSITE" id="PS00138">
    <property type="entry name" value="SUBTILASE_SER"/>
    <property type="match status" value="1"/>
</dbReference>
<comment type="cofactor">
    <cofactor evidence="8">
        <name>Ca(2+)</name>
        <dbReference type="ChEBI" id="CHEBI:29108"/>
    </cofactor>
    <text evidence="8">Binds 1 Ca(2+) ion per subunit.</text>
</comment>
<dbReference type="GO" id="GO:0016787">
    <property type="term" value="F:hydrolase activity"/>
    <property type="evidence" value="ECO:0007669"/>
    <property type="project" value="UniProtKB-KW"/>
</dbReference>
<keyword evidence="3 8" id="KW-0479">Metal-binding</keyword>
<comment type="subcellular location">
    <subcellularLocation>
        <location evidence="1">Secreted</location>
        <location evidence="1">Extracellular space</location>
    </subcellularLocation>
</comment>
<comment type="caution">
    <text evidence="11">The sequence shown here is derived from an EMBL/GenBank/DDBJ whole genome shotgun (WGS) entry which is preliminary data.</text>
</comment>
<dbReference type="PANTHER" id="PTHR14218:SF10">
    <property type="entry name" value="PEPTIDASE S53 DOMAIN-CONTAINING PROTEIN"/>
    <property type="match status" value="1"/>
</dbReference>
<dbReference type="PANTHER" id="PTHR14218">
    <property type="entry name" value="PROTEASE S8 TRIPEPTIDYL PEPTIDASE I CLN2"/>
    <property type="match status" value="1"/>
</dbReference>
<feature type="binding site" evidence="8">
    <location>
        <position position="592"/>
    </location>
    <ligand>
        <name>Ca(2+)</name>
        <dbReference type="ChEBI" id="CHEBI:29108"/>
    </ligand>
</feature>
<feature type="binding site" evidence="8">
    <location>
        <position position="590"/>
    </location>
    <ligand>
        <name>Ca(2+)</name>
        <dbReference type="ChEBI" id="CHEBI:29108"/>
    </ligand>
</feature>
<dbReference type="Gene3D" id="3.40.50.200">
    <property type="entry name" value="Peptidase S8/S53 domain"/>
    <property type="match status" value="1"/>
</dbReference>
<feature type="active site" description="Charge relay system" evidence="8">
    <location>
        <position position="511"/>
    </location>
</feature>
<feature type="chain" id="PRO_5046185037" evidence="9">
    <location>
        <begin position="21"/>
        <end position="615"/>
    </location>
</feature>
<organism evidence="11 12">
    <name type="scientific">Discina gigas</name>
    <dbReference type="NCBI Taxonomy" id="1032678"/>
    <lineage>
        <taxon>Eukaryota</taxon>
        <taxon>Fungi</taxon>
        <taxon>Dikarya</taxon>
        <taxon>Ascomycota</taxon>
        <taxon>Pezizomycotina</taxon>
        <taxon>Pezizomycetes</taxon>
        <taxon>Pezizales</taxon>
        <taxon>Discinaceae</taxon>
        <taxon>Discina</taxon>
    </lineage>
</organism>
<keyword evidence="6 8" id="KW-0106">Calcium</keyword>
<keyword evidence="5 8" id="KW-0720">Serine protease</keyword>
<dbReference type="Proteomes" id="UP001447188">
    <property type="component" value="Unassembled WGS sequence"/>
</dbReference>
<keyword evidence="7" id="KW-0865">Zymogen</keyword>
<evidence type="ECO:0000256" key="6">
    <source>
        <dbReference type="ARBA" id="ARBA00022837"/>
    </source>
</evidence>
<sequence length="615" mass="67482">MRSNFFSALAVFAFAQSVIAGSEVFEEVVEIPEGWRELPSMEVNKDSTLSMRIHLAQQNVAAFEQKVIDLSTPNHPTYGDHMDTHEIKRMLQPTQQTLTSVLDWLEAAGISQHVAVEHDWINMNVTVAQAEKLLNTKYSYFRDDEDKKTILRTLSYSLPAELHEHILLVQPTTMFGMRAMRSWIQKIEEMPASLLQVNHKKVPGPSRPVLDVAACNDTITPECLQALYNVNGYEVKAPKGKNKIGVNGFLEQFAQYEDLRIFLNTTAPSAIGGNFSTQLVNGGINTQDPNIDPNSVAEANLDIQYTVSLSFPTENIFYSTAGRPPFIADLDVTTNDSEPYLDWLQWLLNQKDIPQTITTSYGESEQTVPLSYRKSVCNLFAQLGARGTSVIFSSGDAGPGWSCLSNDGKNTTKFLPTFPGACPFVTSVGGTEFVQPEEAIFFSSGGFSETFDAPSYQQNALKSYFDNNKKSWGPWKDLFVKTGRGFPDVALQASNYRVILAGKPHLIGGTSASAPAFAGLVGLLNDDRISRGKKPLGFLNPWLYSDSVAKTFTDITKGRSTGCDGTRFGTTPIDGNPAIVPGAGWDAVRGWDPVTGLGSPDFDALKAASRASEQY</sequence>
<dbReference type="SUPFAM" id="SSF54897">
    <property type="entry name" value="Protease propeptides/inhibitors"/>
    <property type="match status" value="1"/>
</dbReference>
<keyword evidence="4 8" id="KW-0378">Hydrolase</keyword>
<dbReference type="InterPro" id="IPR015366">
    <property type="entry name" value="S53_propep"/>
</dbReference>
<dbReference type="Pfam" id="PF09286">
    <property type="entry name" value="Pro-kuma_activ"/>
    <property type="match status" value="1"/>
</dbReference>
<dbReference type="CDD" id="cd04056">
    <property type="entry name" value="Peptidases_S53"/>
    <property type="match status" value="1"/>
</dbReference>
<feature type="binding site" evidence="8">
    <location>
        <position position="555"/>
    </location>
    <ligand>
        <name>Ca(2+)</name>
        <dbReference type="ChEBI" id="CHEBI:29108"/>
    </ligand>
</feature>
<evidence type="ECO:0000256" key="7">
    <source>
        <dbReference type="ARBA" id="ARBA00023145"/>
    </source>
</evidence>
<evidence type="ECO:0000256" key="5">
    <source>
        <dbReference type="ARBA" id="ARBA00022825"/>
    </source>
</evidence>
<dbReference type="InterPro" id="IPR036852">
    <property type="entry name" value="Peptidase_S8/S53_dom_sf"/>
</dbReference>
<keyword evidence="2 8" id="KW-0645">Protease</keyword>
<keyword evidence="12" id="KW-1185">Reference proteome</keyword>
<dbReference type="SMART" id="SM00944">
    <property type="entry name" value="Pro-kuma_activ"/>
    <property type="match status" value="1"/>
</dbReference>
<reference evidence="11 12" key="1">
    <citation type="submission" date="2024-02" db="EMBL/GenBank/DDBJ databases">
        <title>Discinaceae phylogenomics.</title>
        <authorList>
            <person name="Dirks A.C."/>
            <person name="James T.Y."/>
        </authorList>
    </citation>
    <scope>NUCLEOTIDE SEQUENCE [LARGE SCALE GENOMIC DNA]</scope>
    <source>
        <strain evidence="11 12">ACD0624</strain>
    </source>
</reference>
<evidence type="ECO:0000259" key="10">
    <source>
        <dbReference type="PROSITE" id="PS51695"/>
    </source>
</evidence>
<feature type="active site" description="Charge relay system" evidence="8">
    <location>
        <position position="302"/>
    </location>
</feature>
<evidence type="ECO:0000256" key="3">
    <source>
        <dbReference type="ARBA" id="ARBA00022723"/>
    </source>
</evidence>
<protein>
    <submittedName>
        <fullName evidence="11">Tripeptidyl-peptidase sed2</fullName>
        <ecNumber evidence="11">3.4.14.9</ecNumber>
    </submittedName>
</protein>
<evidence type="ECO:0000256" key="4">
    <source>
        <dbReference type="ARBA" id="ARBA00022801"/>
    </source>
</evidence>
<name>A0ABR3G9R2_9PEZI</name>
<evidence type="ECO:0000256" key="2">
    <source>
        <dbReference type="ARBA" id="ARBA00022670"/>
    </source>
</evidence>
<feature type="binding site" evidence="8">
    <location>
        <position position="554"/>
    </location>
    <ligand>
        <name>Ca(2+)</name>
        <dbReference type="ChEBI" id="CHEBI:29108"/>
    </ligand>
</feature>
<dbReference type="EMBL" id="JBBBZM010000157">
    <property type="protein sequence ID" value="KAL0632684.1"/>
    <property type="molecule type" value="Genomic_DNA"/>
</dbReference>